<organism evidence="2 3">
    <name type="scientific">Coniella lustricola</name>
    <dbReference type="NCBI Taxonomy" id="2025994"/>
    <lineage>
        <taxon>Eukaryota</taxon>
        <taxon>Fungi</taxon>
        <taxon>Dikarya</taxon>
        <taxon>Ascomycota</taxon>
        <taxon>Pezizomycotina</taxon>
        <taxon>Sordariomycetes</taxon>
        <taxon>Sordariomycetidae</taxon>
        <taxon>Diaporthales</taxon>
        <taxon>Schizoparmaceae</taxon>
        <taxon>Coniella</taxon>
    </lineage>
</organism>
<evidence type="ECO:0000313" key="3">
    <source>
        <dbReference type="Proteomes" id="UP000241462"/>
    </source>
</evidence>
<evidence type="ECO:0000313" key="2">
    <source>
        <dbReference type="EMBL" id="PSS03677.1"/>
    </source>
</evidence>
<dbReference type="InParanoid" id="A0A2T3AMW3"/>
<reference evidence="2 3" key="1">
    <citation type="journal article" date="2018" name="Mycol. Prog.">
        <title>Coniella lustricola, a new species from submerged detritus.</title>
        <authorList>
            <person name="Raudabaugh D.B."/>
            <person name="Iturriaga T."/>
            <person name="Carver A."/>
            <person name="Mondo S."/>
            <person name="Pangilinan J."/>
            <person name="Lipzen A."/>
            <person name="He G."/>
            <person name="Amirebrahimi M."/>
            <person name="Grigoriev I.V."/>
            <person name="Miller A.N."/>
        </authorList>
    </citation>
    <scope>NUCLEOTIDE SEQUENCE [LARGE SCALE GENOMIC DNA]</scope>
    <source>
        <strain evidence="2 3">B22-T-1</strain>
    </source>
</reference>
<dbReference type="AlphaFoldDB" id="A0A2T3AMW3"/>
<feature type="compositionally biased region" description="Low complexity" evidence="1">
    <location>
        <begin position="83"/>
        <end position="118"/>
    </location>
</feature>
<accession>A0A2T3AMW3</accession>
<dbReference type="EMBL" id="KZ678374">
    <property type="protein sequence ID" value="PSS03677.1"/>
    <property type="molecule type" value="Genomic_DNA"/>
</dbReference>
<feature type="compositionally biased region" description="Pro residues" evidence="1">
    <location>
        <begin position="70"/>
        <end position="82"/>
    </location>
</feature>
<keyword evidence="3" id="KW-1185">Reference proteome</keyword>
<proteinExistence type="predicted"/>
<dbReference type="Proteomes" id="UP000241462">
    <property type="component" value="Unassembled WGS sequence"/>
</dbReference>
<dbReference type="STRING" id="2025994.A0A2T3AMW3"/>
<sequence length="197" mass="21696">MHDQPRQRSPGLASQFQQQQQQQQYGRRQSERDSHPMQPLPPPHSTINPLVHVIRLHQPTNGLQGQQQHPAPPLPPPPPPPQAGSLPLSNNHANPSNASNHAKNATAATTTSHSHTNSGDASVNMFAQADQGVWAYMQQLEDKVKEMSERLLSIESLSNAREARLSSVESTLAQRDAKISSMEVELVGLRKELVEKS</sequence>
<evidence type="ECO:0000256" key="1">
    <source>
        <dbReference type="SAM" id="MobiDB-lite"/>
    </source>
</evidence>
<feature type="region of interest" description="Disordered" evidence="1">
    <location>
        <begin position="1"/>
        <end position="47"/>
    </location>
</feature>
<feature type="region of interest" description="Disordered" evidence="1">
    <location>
        <begin position="62"/>
        <end position="120"/>
    </location>
</feature>
<gene>
    <name evidence="2" type="ORF">BD289DRAFT_158107</name>
</gene>
<dbReference type="OrthoDB" id="8117402at2759"/>
<protein>
    <submittedName>
        <fullName evidence="2">Uncharacterized protein</fullName>
    </submittedName>
</protein>
<name>A0A2T3AMW3_9PEZI</name>
<feature type="compositionally biased region" description="Low complexity" evidence="1">
    <location>
        <begin position="15"/>
        <end position="24"/>
    </location>
</feature>